<dbReference type="InterPro" id="IPR016024">
    <property type="entry name" value="ARM-type_fold"/>
</dbReference>
<dbReference type="InterPro" id="IPR045546">
    <property type="entry name" value="Exportin-T_C"/>
</dbReference>
<dbReference type="GO" id="GO:0016363">
    <property type="term" value="C:nuclear matrix"/>
    <property type="evidence" value="ECO:0007669"/>
    <property type="project" value="TreeGrafter"/>
</dbReference>
<protein>
    <recommendedName>
        <fullName evidence="3 11">Exportin-T</fullName>
    </recommendedName>
    <alternativeName>
        <fullName evidence="11">Exportin(tRNA)</fullName>
    </alternativeName>
    <alternativeName>
        <fullName evidence="11">tRNA exportin</fullName>
    </alternativeName>
</protein>
<keyword evidence="4 11" id="KW-0813">Transport</keyword>
<sequence length="1050" mass="116880">MESQIENAVLIAFDPTADQSFKPQALEFLQQLRADPNGWQACLSLFVQTPRASEIVRHVALEIVNVALQSAHLERQTLVFIKTSFMDYIRESYGLQASQGGVDTPHIQNKLTQTITCLFDSLYASDWLSFFEDFQTLAAAGGNVAATALYFRVLGSIHDEIADLLLARSPEESKRNAELKDLVRHRDAQKISTMWQGILAQWRVLDLNVVEMCLRTVSRWVSWIDISLVVNQPMLSALLEMAGQQGDTLLDSSSPESRIRDAAIDTFSETISKKMQPADKIELIVFLNLTTVVEQLTKSRPLEELRFQSTYDTDLAETVAKLVNVIVLDIVNVLNNSQAPEPARRQADTLIQSFVPHLLRFFGDEFDEVCSTVILSLTELLTFFRQFTKSKEPLPPQYASMLPGILNEVIRKMRYDDAVEGSNDGDDTEEAEFQEFRKRLHVLQQTIAVIDEPLYIDSISRLVASTFQDFDAHTTGLNWRDLDLALYEMHLFGELAVRNGGLFAKRQPTSLAAQRLMEMISKMIESDVASYPHPIIQLQYMETCVRYAQFFEHNIGLIPKVLENFVRLTHVKTNRVQQRAFYLFQRFSRSLKAHFSGDVPQTVIRAIGDLLTIKAELPEDSANDEMSSDEMEPSTDSFFDSQLYLFEAVGCIASGSSVPLQDKIMIAQSVVNPIFADMEASLPAAKNGDERAILQLHHDIMALGTLAKGFTDWSPGVNSGAPPPSEVSEEFVRAAEGVLVALESLKSSMQIRTASRFAFARMIGTLGSRVLQQLPRWIEGLLAQSSNDEMATFLRLLDQVVFAFKTEISGILDTLLSPLLQRVFTGLDQPLTGTDDEIQYNELRREFLGLVLVILNHDLGGVFVSSTNQSIFDTLITALAQYARDPSDISIARLAISVLTRMTVTWGGPTVALPPIDQSTDKPTAPSPSIPGFDAFVLSRFSPLAWGIPTSANFRPRDPQSKAFVIEVAGLQLEILRKTGGAYVEVLRAQLKEMGVGEEGVNEYVENLMRGAVGGEATGTADGQGRKGEAKEKGFRGFLVRFVERARGDS</sequence>
<evidence type="ECO:0000256" key="2">
    <source>
        <dbReference type="ARBA" id="ARBA00009466"/>
    </source>
</evidence>
<gene>
    <name evidence="14" type="ORF">K402DRAFT_409449</name>
</gene>
<evidence type="ECO:0000256" key="7">
    <source>
        <dbReference type="ARBA" id="ARBA00022694"/>
    </source>
</evidence>
<dbReference type="GO" id="GO:0008033">
    <property type="term" value="P:tRNA processing"/>
    <property type="evidence" value="ECO:0007669"/>
    <property type="project" value="UniProtKB-KW"/>
</dbReference>
<dbReference type="SUPFAM" id="SSF48371">
    <property type="entry name" value="ARM repeat"/>
    <property type="match status" value="1"/>
</dbReference>
<name>A0A6G1HFD2_9PEZI</name>
<dbReference type="PANTHER" id="PTHR15952:SF11">
    <property type="entry name" value="EXPORTIN-T"/>
    <property type="match status" value="1"/>
</dbReference>
<keyword evidence="9 11" id="KW-0539">Nucleus</keyword>
<dbReference type="GO" id="GO:0005737">
    <property type="term" value="C:cytoplasm"/>
    <property type="evidence" value="ECO:0007669"/>
    <property type="project" value="UniProtKB-SubCell"/>
</dbReference>
<evidence type="ECO:0000256" key="10">
    <source>
        <dbReference type="ARBA" id="ARBA00025147"/>
    </source>
</evidence>
<evidence type="ECO:0000313" key="15">
    <source>
        <dbReference type="Proteomes" id="UP000800041"/>
    </source>
</evidence>
<comment type="similarity">
    <text evidence="2 11">Belongs to the exportin family.</text>
</comment>
<evidence type="ECO:0000256" key="1">
    <source>
        <dbReference type="ARBA" id="ARBA00004496"/>
    </source>
</evidence>
<evidence type="ECO:0000256" key="6">
    <source>
        <dbReference type="ARBA" id="ARBA00022555"/>
    </source>
</evidence>
<comment type="subcellular location">
    <subcellularLocation>
        <location evidence="1 11">Cytoplasm</location>
    </subcellularLocation>
    <subcellularLocation>
        <location evidence="11">Nucleus</location>
    </subcellularLocation>
    <text evidence="11">Shuttles between the nucleus and the cytoplasm.</text>
</comment>
<evidence type="ECO:0000313" key="14">
    <source>
        <dbReference type="EMBL" id="KAF1991941.1"/>
    </source>
</evidence>
<reference evidence="14" key="1">
    <citation type="journal article" date="2020" name="Stud. Mycol.">
        <title>101 Dothideomycetes genomes: a test case for predicting lifestyles and emergence of pathogens.</title>
        <authorList>
            <person name="Haridas S."/>
            <person name="Albert R."/>
            <person name="Binder M."/>
            <person name="Bloem J."/>
            <person name="Labutti K."/>
            <person name="Salamov A."/>
            <person name="Andreopoulos B."/>
            <person name="Baker S."/>
            <person name="Barry K."/>
            <person name="Bills G."/>
            <person name="Bluhm B."/>
            <person name="Cannon C."/>
            <person name="Castanera R."/>
            <person name="Culley D."/>
            <person name="Daum C."/>
            <person name="Ezra D."/>
            <person name="Gonzalez J."/>
            <person name="Henrissat B."/>
            <person name="Kuo A."/>
            <person name="Liang C."/>
            <person name="Lipzen A."/>
            <person name="Lutzoni F."/>
            <person name="Magnuson J."/>
            <person name="Mondo S."/>
            <person name="Nolan M."/>
            <person name="Ohm R."/>
            <person name="Pangilinan J."/>
            <person name="Park H.-J."/>
            <person name="Ramirez L."/>
            <person name="Alfaro M."/>
            <person name="Sun H."/>
            <person name="Tritt A."/>
            <person name="Yoshinaga Y."/>
            <person name="Zwiers L.-H."/>
            <person name="Turgeon B."/>
            <person name="Goodwin S."/>
            <person name="Spatafora J."/>
            <person name="Crous P."/>
            <person name="Grigoriev I."/>
        </authorList>
    </citation>
    <scope>NUCLEOTIDE SEQUENCE</scope>
    <source>
        <strain evidence="14">CBS 113979</strain>
    </source>
</reference>
<evidence type="ECO:0000256" key="8">
    <source>
        <dbReference type="ARBA" id="ARBA00022884"/>
    </source>
</evidence>
<dbReference type="InterPro" id="IPR011989">
    <property type="entry name" value="ARM-like"/>
</dbReference>
<keyword evidence="15" id="KW-1185">Reference proteome</keyword>
<dbReference type="OrthoDB" id="26399at2759"/>
<dbReference type="Pfam" id="PF08389">
    <property type="entry name" value="Xpo1"/>
    <property type="match status" value="1"/>
</dbReference>
<comment type="function">
    <text evidence="10">tRNA nucleus export receptor which facilitates tRNA translocation across the nuclear pore complex. Involved in pre-tRNA splicing, probably by affecting the interaction of pre-tRNA with splicing endonuclease.</text>
</comment>
<dbReference type="GO" id="GO:0031267">
    <property type="term" value="F:small GTPase binding"/>
    <property type="evidence" value="ECO:0007669"/>
    <property type="project" value="InterPro"/>
</dbReference>
<keyword evidence="8 11" id="KW-0694">RNA-binding</keyword>
<dbReference type="GO" id="GO:0071528">
    <property type="term" value="P:tRNA re-export from nucleus"/>
    <property type="evidence" value="ECO:0007669"/>
    <property type="project" value="UniProtKB-UniRule"/>
</dbReference>
<feature type="domain" description="Exportin-1/Importin-beta-like" evidence="12">
    <location>
        <begin position="105"/>
        <end position="244"/>
    </location>
</feature>
<keyword evidence="7" id="KW-0819">tRNA processing</keyword>
<accession>A0A6G1HFD2</accession>
<evidence type="ECO:0000259" key="12">
    <source>
        <dbReference type="Pfam" id="PF08389"/>
    </source>
</evidence>
<dbReference type="InterPro" id="IPR040017">
    <property type="entry name" value="XPOT"/>
</dbReference>
<evidence type="ECO:0000256" key="11">
    <source>
        <dbReference type="RuleBase" id="RU366037"/>
    </source>
</evidence>
<feature type="domain" description="Exportin-T C-terminal" evidence="13">
    <location>
        <begin position="343"/>
        <end position="1009"/>
    </location>
</feature>
<dbReference type="PANTHER" id="PTHR15952">
    <property type="entry name" value="EXPORTIN-T/LOS1"/>
    <property type="match status" value="1"/>
</dbReference>
<proteinExistence type="inferred from homology"/>
<keyword evidence="5 11" id="KW-0963">Cytoplasm</keyword>
<evidence type="ECO:0000256" key="3">
    <source>
        <dbReference type="ARBA" id="ARBA00018928"/>
    </source>
</evidence>
<dbReference type="FunFam" id="1.25.10.10:FF:000355">
    <property type="entry name" value="Exportin-T"/>
    <property type="match status" value="1"/>
</dbReference>
<dbReference type="GO" id="GO:0000049">
    <property type="term" value="F:tRNA binding"/>
    <property type="evidence" value="ECO:0007669"/>
    <property type="project" value="UniProtKB-UniRule"/>
</dbReference>
<evidence type="ECO:0000256" key="9">
    <source>
        <dbReference type="ARBA" id="ARBA00023242"/>
    </source>
</evidence>
<dbReference type="GO" id="GO:0005643">
    <property type="term" value="C:nuclear pore"/>
    <property type="evidence" value="ECO:0007669"/>
    <property type="project" value="TreeGrafter"/>
</dbReference>
<evidence type="ECO:0000256" key="5">
    <source>
        <dbReference type="ARBA" id="ARBA00022490"/>
    </source>
</evidence>
<evidence type="ECO:0000256" key="4">
    <source>
        <dbReference type="ARBA" id="ARBA00022448"/>
    </source>
</evidence>
<keyword evidence="6 11" id="KW-0820">tRNA-binding</keyword>
<dbReference type="Proteomes" id="UP000800041">
    <property type="component" value="Unassembled WGS sequence"/>
</dbReference>
<dbReference type="Gene3D" id="1.25.10.10">
    <property type="entry name" value="Leucine-rich Repeat Variant"/>
    <property type="match status" value="1"/>
</dbReference>
<dbReference type="Pfam" id="PF19282">
    <property type="entry name" value="Exportin-T"/>
    <property type="match status" value="1"/>
</dbReference>
<organism evidence="14 15">
    <name type="scientific">Aulographum hederae CBS 113979</name>
    <dbReference type="NCBI Taxonomy" id="1176131"/>
    <lineage>
        <taxon>Eukaryota</taxon>
        <taxon>Fungi</taxon>
        <taxon>Dikarya</taxon>
        <taxon>Ascomycota</taxon>
        <taxon>Pezizomycotina</taxon>
        <taxon>Dothideomycetes</taxon>
        <taxon>Pleosporomycetidae</taxon>
        <taxon>Aulographales</taxon>
        <taxon>Aulographaceae</taxon>
    </lineage>
</organism>
<dbReference type="EMBL" id="ML977138">
    <property type="protein sequence ID" value="KAF1991941.1"/>
    <property type="molecule type" value="Genomic_DNA"/>
</dbReference>
<dbReference type="AlphaFoldDB" id="A0A6G1HFD2"/>
<dbReference type="InterPro" id="IPR013598">
    <property type="entry name" value="Exportin-1/Importin-b-like"/>
</dbReference>
<evidence type="ECO:0000259" key="13">
    <source>
        <dbReference type="Pfam" id="PF19282"/>
    </source>
</evidence>